<dbReference type="Proteomes" id="UP000027821">
    <property type="component" value="Unassembled WGS sequence"/>
</dbReference>
<dbReference type="PANTHER" id="PTHR43976:SF16">
    <property type="entry name" value="SHORT-CHAIN DEHYDROGENASE_REDUCTASE FAMILY PROTEIN"/>
    <property type="match status" value="1"/>
</dbReference>
<dbReference type="Gene3D" id="3.40.50.720">
    <property type="entry name" value="NAD(P)-binding Rossmann-like Domain"/>
    <property type="match status" value="1"/>
</dbReference>
<dbReference type="InterPro" id="IPR002347">
    <property type="entry name" value="SDR_fam"/>
</dbReference>
<dbReference type="PROSITE" id="PS00061">
    <property type="entry name" value="ADH_SHORT"/>
    <property type="match status" value="1"/>
</dbReference>
<comment type="similarity">
    <text evidence="1 3">Belongs to the short-chain dehydrogenases/reductases (SDR) family.</text>
</comment>
<dbReference type="eggNOG" id="COG4221">
    <property type="taxonomic scope" value="Bacteria"/>
</dbReference>
<dbReference type="InterPro" id="IPR036291">
    <property type="entry name" value="NAD(P)-bd_dom_sf"/>
</dbReference>
<evidence type="ECO:0000256" key="2">
    <source>
        <dbReference type="ARBA" id="ARBA00023002"/>
    </source>
</evidence>
<sequence length="265" mass="28760">MKTIFITGASSGIGKATAKLFHSKGWKVIATMRTPEKETELTQLDNVTVLPLDVTDDEQIRSTVQAALSLGNIDVVLNNAGHGLFGPVEAVDDGAILRQINTNILGPLKVIRAFIPYFRAKREGLFLNTTSMAGLTGFPLSSIYNATKWALEGLSECLSIELSIFNIVVKTISPDATKTALFTSADLVSHPVYDGMIQKMLGGINQNTDPAEIAEVIYGAATDGKDKLRYPAGGVAKQIYRRRLDIGPEASRQETTKWFLSLQDT</sequence>
<protein>
    <submittedName>
        <fullName evidence="4">Short-chain dehydrogenase</fullName>
    </submittedName>
</protein>
<dbReference type="Pfam" id="PF00106">
    <property type="entry name" value="adh_short"/>
    <property type="match status" value="1"/>
</dbReference>
<dbReference type="RefSeq" id="WP_035069679.1">
    <property type="nucleotide sequence ID" value="NZ_JMIH01000011.1"/>
</dbReference>
<evidence type="ECO:0000256" key="1">
    <source>
        <dbReference type="ARBA" id="ARBA00006484"/>
    </source>
</evidence>
<dbReference type="PRINTS" id="PR00081">
    <property type="entry name" value="GDHRDH"/>
</dbReference>
<accession>A0A074L6L8</accession>
<keyword evidence="2" id="KW-0560">Oxidoreductase</keyword>
<name>A0A074L6L8_9BACT</name>
<dbReference type="PRINTS" id="PR00080">
    <property type="entry name" value="SDRFAMILY"/>
</dbReference>
<dbReference type="CDD" id="cd05374">
    <property type="entry name" value="17beta-HSD-like_SDR_c"/>
    <property type="match status" value="1"/>
</dbReference>
<dbReference type="STRING" id="1048983.EL17_01105"/>
<organism evidence="4 5">
    <name type="scientific">Anditalea andensis</name>
    <dbReference type="NCBI Taxonomy" id="1048983"/>
    <lineage>
        <taxon>Bacteria</taxon>
        <taxon>Pseudomonadati</taxon>
        <taxon>Bacteroidota</taxon>
        <taxon>Cytophagia</taxon>
        <taxon>Cytophagales</taxon>
        <taxon>Cytophagaceae</taxon>
        <taxon>Anditalea</taxon>
    </lineage>
</organism>
<dbReference type="AlphaFoldDB" id="A0A074L6L8"/>
<evidence type="ECO:0000313" key="4">
    <source>
        <dbReference type="EMBL" id="KEO75478.1"/>
    </source>
</evidence>
<dbReference type="SUPFAM" id="SSF51735">
    <property type="entry name" value="NAD(P)-binding Rossmann-fold domains"/>
    <property type="match status" value="1"/>
</dbReference>
<dbReference type="OrthoDB" id="9786056at2"/>
<comment type="caution">
    <text evidence="4">The sequence shown here is derived from an EMBL/GenBank/DDBJ whole genome shotgun (WGS) entry which is preliminary data.</text>
</comment>
<evidence type="ECO:0000313" key="5">
    <source>
        <dbReference type="Proteomes" id="UP000027821"/>
    </source>
</evidence>
<dbReference type="InterPro" id="IPR020904">
    <property type="entry name" value="Sc_DH/Rdtase_CS"/>
</dbReference>
<reference evidence="4 5" key="1">
    <citation type="submission" date="2014-04" db="EMBL/GenBank/DDBJ databases">
        <title>Characterization and application of a salt tolerant electro-active bacterium.</title>
        <authorList>
            <person name="Yang L."/>
            <person name="Wei S."/>
            <person name="Tay Q.X.M."/>
        </authorList>
    </citation>
    <scope>NUCLEOTIDE SEQUENCE [LARGE SCALE GENOMIC DNA]</scope>
    <source>
        <strain evidence="4 5">LY1</strain>
    </source>
</reference>
<keyword evidence="5" id="KW-1185">Reference proteome</keyword>
<dbReference type="GO" id="GO:0016491">
    <property type="term" value="F:oxidoreductase activity"/>
    <property type="evidence" value="ECO:0007669"/>
    <property type="project" value="UniProtKB-KW"/>
</dbReference>
<proteinExistence type="inferred from homology"/>
<dbReference type="PANTHER" id="PTHR43976">
    <property type="entry name" value="SHORT CHAIN DEHYDROGENASE"/>
    <property type="match status" value="1"/>
</dbReference>
<dbReference type="EMBL" id="JMIH01000011">
    <property type="protein sequence ID" value="KEO75478.1"/>
    <property type="molecule type" value="Genomic_DNA"/>
</dbReference>
<gene>
    <name evidence="4" type="ORF">EL17_01105</name>
</gene>
<dbReference type="InterPro" id="IPR051911">
    <property type="entry name" value="SDR_oxidoreductase"/>
</dbReference>
<evidence type="ECO:0000256" key="3">
    <source>
        <dbReference type="RuleBase" id="RU000363"/>
    </source>
</evidence>